<dbReference type="GO" id="GO:0005829">
    <property type="term" value="C:cytosol"/>
    <property type="evidence" value="ECO:0007669"/>
    <property type="project" value="TreeGrafter"/>
</dbReference>
<dbReference type="GO" id="GO:0000166">
    <property type="term" value="F:nucleotide binding"/>
    <property type="evidence" value="ECO:0007669"/>
    <property type="project" value="UniProtKB-KW"/>
</dbReference>
<dbReference type="NCBIfam" id="TIGR01203">
    <property type="entry name" value="HGPRTase"/>
    <property type="match status" value="1"/>
</dbReference>
<keyword evidence="7 15" id="KW-0328">Glycosyltransferase</keyword>
<organism evidence="17 18">
    <name type="scientific">Eiseniibacteriota bacterium</name>
    <dbReference type="NCBI Taxonomy" id="2212470"/>
    <lineage>
        <taxon>Bacteria</taxon>
        <taxon>Candidatus Eiseniibacteriota</taxon>
    </lineage>
</organism>
<dbReference type="GO" id="GO:0046100">
    <property type="term" value="P:hypoxanthine metabolic process"/>
    <property type="evidence" value="ECO:0007669"/>
    <property type="project" value="TreeGrafter"/>
</dbReference>
<dbReference type="InterPro" id="IPR005904">
    <property type="entry name" value="Hxn_phspho_trans"/>
</dbReference>
<evidence type="ECO:0000256" key="13">
    <source>
        <dbReference type="ARBA" id="ARBA00048811"/>
    </source>
</evidence>
<evidence type="ECO:0000256" key="9">
    <source>
        <dbReference type="ARBA" id="ARBA00022723"/>
    </source>
</evidence>
<dbReference type="GO" id="GO:0000287">
    <property type="term" value="F:magnesium ion binding"/>
    <property type="evidence" value="ECO:0007669"/>
    <property type="project" value="TreeGrafter"/>
</dbReference>
<comment type="caution">
    <text evidence="17">The sequence shown here is derived from an EMBL/GenBank/DDBJ whole genome shotgun (WGS) entry which is preliminary data.</text>
</comment>
<evidence type="ECO:0000256" key="10">
    <source>
        <dbReference type="ARBA" id="ARBA00022726"/>
    </source>
</evidence>
<name>A0A7Y2E574_UNCEI</name>
<evidence type="ECO:0000256" key="11">
    <source>
        <dbReference type="ARBA" id="ARBA00022741"/>
    </source>
</evidence>
<dbReference type="GO" id="GO:0006166">
    <property type="term" value="P:purine ribonucleoside salvage"/>
    <property type="evidence" value="ECO:0007669"/>
    <property type="project" value="UniProtKB-KW"/>
</dbReference>
<keyword evidence="12 15" id="KW-0460">Magnesium</keyword>
<dbReference type="GO" id="GO:0004422">
    <property type="term" value="F:hypoxanthine phosphoribosyltransferase activity"/>
    <property type="evidence" value="ECO:0007669"/>
    <property type="project" value="InterPro"/>
</dbReference>
<evidence type="ECO:0000256" key="6">
    <source>
        <dbReference type="ARBA" id="ARBA00022490"/>
    </source>
</evidence>
<evidence type="ECO:0000256" key="5">
    <source>
        <dbReference type="ARBA" id="ARBA00011895"/>
    </source>
</evidence>
<dbReference type="InterPro" id="IPR050408">
    <property type="entry name" value="HGPRT"/>
</dbReference>
<dbReference type="GO" id="GO:0052657">
    <property type="term" value="F:guanine phosphoribosyltransferase activity"/>
    <property type="evidence" value="ECO:0007669"/>
    <property type="project" value="UniProtKB-ARBA"/>
</dbReference>
<proteinExistence type="inferred from homology"/>
<dbReference type="Proteomes" id="UP000547674">
    <property type="component" value="Unassembled WGS sequence"/>
</dbReference>
<dbReference type="CDD" id="cd06223">
    <property type="entry name" value="PRTases_typeI"/>
    <property type="match status" value="1"/>
</dbReference>
<sequence>EMGEEIRRDYEGKRVLMVGILNGCMPFISDLIREVKTHVEVDFMSVSSYGGGMQSTGVVRILKDLNKDITGRHVLIVEDIIDTGLTARYLIDNLQTRHPTSLEVCSLLDKSSARTEEVSIRYVGFECPDKFVVGYGLDYDGLYRNVPYIGVLKEEVYSRS</sequence>
<evidence type="ECO:0000313" key="17">
    <source>
        <dbReference type="EMBL" id="NNF05418.1"/>
    </source>
</evidence>
<dbReference type="GO" id="GO:0032263">
    <property type="term" value="P:GMP salvage"/>
    <property type="evidence" value="ECO:0007669"/>
    <property type="project" value="TreeGrafter"/>
</dbReference>
<keyword evidence="11 15" id="KW-0547">Nucleotide-binding</keyword>
<comment type="similarity">
    <text evidence="4 15">Belongs to the purine/pyrimidine phosphoribosyltransferase family.</text>
</comment>
<dbReference type="EMBL" id="JABDJR010000053">
    <property type="protein sequence ID" value="NNF05418.1"/>
    <property type="molecule type" value="Genomic_DNA"/>
</dbReference>
<evidence type="ECO:0000256" key="2">
    <source>
        <dbReference type="ARBA" id="ARBA00004496"/>
    </source>
</evidence>
<dbReference type="UniPathway" id="UPA00591">
    <property type="reaction ID" value="UER00648"/>
</dbReference>
<dbReference type="GO" id="GO:0006178">
    <property type="term" value="P:guanine salvage"/>
    <property type="evidence" value="ECO:0007669"/>
    <property type="project" value="TreeGrafter"/>
</dbReference>
<comment type="catalytic activity">
    <reaction evidence="13">
        <text>GMP + diphosphate = guanine + 5-phospho-alpha-D-ribose 1-diphosphate</text>
        <dbReference type="Rhea" id="RHEA:25424"/>
        <dbReference type="ChEBI" id="CHEBI:16235"/>
        <dbReference type="ChEBI" id="CHEBI:33019"/>
        <dbReference type="ChEBI" id="CHEBI:58017"/>
        <dbReference type="ChEBI" id="CHEBI:58115"/>
        <dbReference type="EC" id="2.4.2.8"/>
    </reaction>
    <physiologicalReaction direction="right-to-left" evidence="13">
        <dbReference type="Rhea" id="RHEA:25426"/>
    </physiologicalReaction>
</comment>
<evidence type="ECO:0000256" key="14">
    <source>
        <dbReference type="ARBA" id="ARBA00049402"/>
    </source>
</evidence>
<evidence type="ECO:0000259" key="16">
    <source>
        <dbReference type="Pfam" id="PF00156"/>
    </source>
</evidence>
<dbReference type="GO" id="GO:0032264">
    <property type="term" value="P:IMP salvage"/>
    <property type="evidence" value="ECO:0007669"/>
    <property type="project" value="UniProtKB-UniPathway"/>
</dbReference>
<dbReference type="FunFam" id="3.40.50.2020:FF:000006">
    <property type="entry name" value="Hypoxanthine phosphoribosyltransferase"/>
    <property type="match status" value="1"/>
</dbReference>
<dbReference type="InterPro" id="IPR029057">
    <property type="entry name" value="PRTase-like"/>
</dbReference>
<dbReference type="EC" id="2.4.2.8" evidence="5 15"/>
<gene>
    <name evidence="17" type="primary">hpt</name>
    <name evidence="17" type="ORF">HKN21_01530</name>
</gene>
<evidence type="ECO:0000256" key="7">
    <source>
        <dbReference type="ARBA" id="ARBA00022676"/>
    </source>
</evidence>
<keyword evidence="9 15" id="KW-0479">Metal-binding</keyword>
<dbReference type="PANTHER" id="PTHR43340:SF1">
    <property type="entry name" value="HYPOXANTHINE PHOSPHORIBOSYLTRANSFERASE"/>
    <property type="match status" value="1"/>
</dbReference>
<feature type="domain" description="Phosphoribosyltransferase" evidence="16">
    <location>
        <begin position="4"/>
        <end position="139"/>
    </location>
</feature>
<comment type="catalytic activity">
    <reaction evidence="14">
        <text>IMP + diphosphate = hypoxanthine + 5-phospho-alpha-D-ribose 1-diphosphate</text>
        <dbReference type="Rhea" id="RHEA:17973"/>
        <dbReference type="ChEBI" id="CHEBI:17368"/>
        <dbReference type="ChEBI" id="CHEBI:33019"/>
        <dbReference type="ChEBI" id="CHEBI:58017"/>
        <dbReference type="ChEBI" id="CHEBI:58053"/>
        <dbReference type="EC" id="2.4.2.8"/>
    </reaction>
    <physiologicalReaction direction="right-to-left" evidence="14">
        <dbReference type="Rhea" id="RHEA:17975"/>
    </physiologicalReaction>
</comment>
<dbReference type="Gene3D" id="3.40.50.2020">
    <property type="match status" value="1"/>
</dbReference>
<evidence type="ECO:0000256" key="15">
    <source>
        <dbReference type="RuleBase" id="RU364099"/>
    </source>
</evidence>
<dbReference type="Pfam" id="PF00156">
    <property type="entry name" value="Pribosyltran"/>
    <property type="match status" value="1"/>
</dbReference>
<evidence type="ECO:0000256" key="4">
    <source>
        <dbReference type="ARBA" id="ARBA00008391"/>
    </source>
</evidence>
<feature type="non-terminal residue" evidence="17">
    <location>
        <position position="1"/>
    </location>
</feature>
<reference evidence="17 18" key="1">
    <citation type="submission" date="2020-03" db="EMBL/GenBank/DDBJ databases">
        <title>Metabolic flexibility allows generalist bacteria to become dominant in a frequently disturbed ecosystem.</title>
        <authorList>
            <person name="Chen Y.-J."/>
            <person name="Leung P.M."/>
            <person name="Bay S.K."/>
            <person name="Hugenholtz P."/>
            <person name="Kessler A.J."/>
            <person name="Shelley G."/>
            <person name="Waite D.W."/>
            <person name="Cook P.L."/>
            <person name="Greening C."/>
        </authorList>
    </citation>
    <scope>NUCLEOTIDE SEQUENCE [LARGE SCALE GENOMIC DNA]</scope>
    <source>
        <strain evidence="17">SS_bin_28</strain>
    </source>
</reference>
<protein>
    <recommendedName>
        <fullName evidence="5 15">Hypoxanthine phosphoribosyltransferase</fullName>
        <ecNumber evidence="5 15">2.4.2.8</ecNumber>
    </recommendedName>
</protein>
<keyword evidence="10 15" id="KW-0660">Purine salvage</keyword>
<comment type="subcellular location">
    <subcellularLocation>
        <location evidence="2 15">Cytoplasm</location>
    </subcellularLocation>
</comment>
<dbReference type="PANTHER" id="PTHR43340">
    <property type="entry name" value="HYPOXANTHINE-GUANINE PHOSPHORIBOSYLTRANSFERASE"/>
    <property type="match status" value="1"/>
</dbReference>
<evidence type="ECO:0000313" key="18">
    <source>
        <dbReference type="Proteomes" id="UP000547674"/>
    </source>
</evidence>
<dbReference type="InterPro" id="IPR000836">
    <property type="entry name" value="PRTase_dom"/>
</dbReference>
<comment type="cofactor">
    <cofactor evidence="1 15">
        <name>Mg(2+)</name>
        <dbReference type="ChEBI" id="CHEBI:18420"/>
    </cofactor>
</comment>
<dbReference type="AlphaFoldDB" id="A0A7Y2E574"/>
<evidence type="ECO:0000256" key="8">
    <source>
        <dbReference type="ARBA" id="ARBA00022679"/>
    </source>
</evidence>
<dbReference type="SUPFAM" id="SSF53271">
    <property type="entry name" value="PRTase-like"/>
    <property type="match status" value="1"/>
</dbReference>
<accession>A0A7Y2E574</accession>
<comment type="pathway">
    <text evidence="3 15">Purine metabolism; IMP biosynthesis via salvage pathway; IMP from hypoxanthine: step 1/1.</text>
</comment>
<evidence type="ECO:0000256" key="1">
    <source>
        <dbReference type="ARBA" id="ARBA00001946"/>
    </source>
</evidence>
<keyword evidence="6 15" id="KW-0963">Cytoplasm</keyword>
<evidence type="ECO:0000256" key="3">
    <source>
        <dbReference type="ARBA" id="ARBA00004669"/>
    </source>
</evidence>
<evidence type="ECO:0000256" key="12">
    <source>
        <dbReference type="ARBA" id="ARBA00022842"/>
    </source>
</evidence>
<keyword evidence="8 15" id="KW-0808">Transferase</keyword>